<sequence>MNANLNTIRQPGLWLTFTLLSVIGYVSTADAESANAVNDNITFDTEILKERGVDPKIAELFRHRSRFMPGVSSAILTVNGITQGRVKVRFDDAGTLCADRLFQQQAGLVLPPNYSDDIPCFDLRRAWPQAVVQTEQGESKVNLVLPPVAVAKPGHNSGRWQHGGNAGMLNYDASYMNSSGGVSFGQIGSEIGLNVSDWILRSRQTFSRFNGDSNLNHQATYAQRSFSGIKKVLQVGQVSLANSLFGAGQVQGFQIFPESALNEQPGPGLVDGVADSPSVVEVRQSGILVYNTLVPAGPFRLQGFSLLNTRSDLDVTLTGSNGQTRQFTVPASMLFYAPLVAPGFSFGAGRIEQQDGIKPLVGTFATGWQLTPYTGLFAGLIGSSPWRAGALNLDSQPFAATRLNLQGTVAHDAKHAAAGTSISALVSHRLTERLSLSANGRQQTSGYRELSDALLSTRYDNANRSGRSRYQWGSGLGWSTNVLGTLSLSWGRTITFAGAQSDFLRTDWSYRLGRAWLGLSLEHDTGTQSGRNDDRLYASLSMPLGDKRDITSFINTTKYSARGGARYSDRANQDLSWSLASDRNLRNDRTSVSGSLSTLTRVSQLGASINHNSDNYTSWSTQASGAAVLHAEGLTFSPHQVSDTFGVAQVGEESGVRMDTPAGPVWTDWRGYAVLPVLHGYRRSSVQVDTRTLKKNVDIANASKETDLAHGAVGKISFDVLHTRRVLVTAQMTDGSRLPRGATLFDSGGRMVTIVADDGSFFVPDAAADMTMEVQNAGKTLCTIHLSLPKKTESSRLYENATATCQKGY</sequence>
<evidence type="ECO:0000256" key="6">
    <source>
        <dbReference type="ARBA" id="ARBA00022729"/>
    </source>
</evidence>
<dbReference type="KEGG" id="eta:ETA_16500"/>
<dbReference type="STRING" id="465817.ETA_16500"/>
<evidence type="ECO:0000313" key="12">
    <source>
        <dbReference type="Proteomes" id="UP000001726"/>
    </source>
</evidence>
<comment type="subcellular location">
    <subcellularLocation>
        <location evidence="1">Cell outer membrane</location>
        <topology evidence="1">Multi-pass membrane protein</topology>
    </subcellularLocation>
</comment>
<dbReference type="RefSeq" id="WP_012441389.1">
    <property type="nucleotide sequence ID" value="NC_010694.1"/>
</dbReference>
<evidence type="ECO:0000256" key="1">
    <source>
        <dbReference type="ARBA" id="ARBA00004571"/>
    </source>
</evidence>
<gene>
    <name evidence="11" type="ordered locus">ETA_16500</name>
</gene>
<dbReference type="Gene3D" id="2.60.40.2070">
    <property type="match status" value="1"/>
</dbReference>
<keyword evidence="8" id="KW-0998">Cell outer membrane</keyword>
<keyword evidence="7" id="KW-0472">Membrane</keyword>
<evidence type="ECO:0000256" key="2">
    <source>
        <dbReference type="ARBA" id="ARBA00008064"/>
    </source>
</evidence>
<evidence type="ECO:0000256" key="7">
    <source>
        <dbReference type="ARBA" id="ARBA00023136"/>
    </source>
</evidence>
<dbReference type="InterPro" id="IPR037224">
    <property type="entry name" value="PapC_N_sf"/>
</dbReference>
<evidence type="ECO:0000259" key="9">
    <source>
        <dbReference type="Pfam" id="PF13953"/>
    </source>
</evidence>
<evidence type="ECO:0000256" key="8">
    <source>
        <dbReference type="ARBA" id="ARBA00023237"/>
    </source>
</evidence>
<dbReference type="Pfam" id="PF00577">
    <property type="entry name" value="Usher"/>
    <property type="match status" value="1"/>
</dbReference>
<feature type="domain" description="PapC-like C-terminal" evidence="9">
    <location>
        <begin position="727"/>
        <end position="790"/>
    </location>
</feature>
<dbReference type="PANTHER" id="PTHR30451">
    <property type="entry name" value="OUTER MEMBRANE USHER PROTEIN"/>
    <property type="match status" value="1"/>
</dbReference>
<dbReference type="eggNOG" id="COG3188">
    <property type="taxonomic scope" value="Bacteria"/>
</dbReference>
<name>B2VKN3_ERWT9</name>
<dbReference type="InterPro" id="IPR042186">
    <property type="entry name" value="FimD_plug_dom"/>
</dbReference>
<dbReference type="Gene3D" id="2.60.40.3110">
    <property type="match status" value="1"/>
</dbReference>
<reference evidence="11 12" key="1">
    <citation type="journal article" date="2008" name="Environ. Microbiol.">
        <title>The genome of Erwinia tasmaniensis strain Et1/99, a non-pathogenic bacterium in the genus Erwinia.</title>
        <authorList>
            <person name="Kube M."/>
            <person name="Migdoll A.M."/>
            <person name="Mueller I."/>
            <person name="Kuhl H."/>
            <person name="Beck A."/>
            <person name="Reinhardt R."/>
            <person name="Geider K."/>
        </authorList>
    </citation>
    <scope>NUCLEOTIDE SEQUENCE [LARGE SCALE GENOMIC DNA]</scope>
    <source>
        <strain evidence="12">DSM 17950 / CFBP 7177 / CIP 109463 / NCPPB 4357 / Et1/99</strain>
    </source>
</reference>
<proteinExistence type="inferred from homology"/>
<dbReference type="Pfam" id="PF13953">
    <property type="entry name" value="PapC_C"/>
    <property type="match status" value="1"/>
</dbReference>
<dbReference type="EMBL" id="CU468135">
    <property type="protein sequence ID" value="CAO96696.1"/>
    <property type="molecule type" value="Genomic_DNA"/>
</dbReference>
<dbReference type="AlphaFoldDB" id="B2VKN3"/>
<dbReference type="InterPro" id="IPR000015">
    <property type="entry name" value="Fimb_usher"/>
</dbReference>
<evidence type="ECO:0000256" key="3">
    <source>
        <dbReference type="ARBA" id="ARBA00022448"/>
    </source>
</evidence>
<evidence type="ECO:0000256" key="4">
    <source>
        <dbReference type="ARBA" id="ARBA00022452"/>
    </source>
</evidence>
<keyword evidence="5" id="KW-0812">Transmembrane</keyword>
<keyword evidence="12" id="KW-1185">Reference proteome</keyword>
<dbReference type="Gene3D" id="2.60.40.2610">
    <property type="entry name" value="Outer membrane usher protein FimD, plug domain"/>
    <property type="match status" value="1"/>
</dbReference>
<dbReference type="GO" id="GO:0015473">
    <property type="term" value="F:fimbrial usher porin activity"/>
    <property type="evidence" value="ECO:0007669"/>
    <property type="project" value="InterPro"/>
</dbReference>
<keyword evidence="6" id="KW-0732">Signal</keyword>
<accession>B2VKN3</accession>
<keyword evidence="4" id="KW-1134">Transmembrane beta strand</keyword>
<comment type="similarity">
    <text evidence="2">Belongs to the fimbrial export usher family.</text>
</comment>
<dbReference type="InterPro" id="IPR043142">
    <property type="entry name" value="PapC-like_C_sf"/>
</dbReference>
<dbReference type="Proteomes" id="UP000001726">
    <property type="component" value="Chromosome"/>
</dbReference>
<dbReference type="OrthoDB" id="6465993at2"/>
<dbReference type="GO" id="GO:0009279">
    <property type="term" value="C:cell outer membrane"/>
    <property type="evidence" value="ECO:0007669"/>
    <property type="project" value="UniProtKB-SubCell"/>
</dbReference>
<feature type="domain" description="PapC N-terminal" evidence="10">
    <location>
        <begin position="42"/>
        <end position="174"/>
    </location>
</feature>
<dbReference type="HOGENOM" id="CLU_009120_1_2_6"/>
<dbReference type="GO" id="GO:0009297">
    <property type="term" value="P:pilus assembly"/>
    <property type="evidence" value="ECO:0007669"/>
    <property type="project" value="InterPro"/>
</dbReference>
<protein>
    <submittedName>
        <fullName evidence="11">Fimbrial biogenesis outer membrane usher protein</fullName>
    </submittedName>
</protein>
<dbReference type="InterPro" id="IPR025949">
    <property type="entry name" value="PapC-like_C"/>
</dbReference>
<evidence type="ECO:0000313" key="11">
    <source>
        <dbReference type="EMBL" id="CAO96696.1"/>
    </source>
</evidence>
<evidence type="ECO:0000256" key="5">
    <source>
        <dbReference type="ARBA" id="ARBA00022692"/>
    </source>
</evidence>
<keyword evidence="3" id="KW-0813">Transport</keyword>
<dbReference type="SUPFAM" id="SSF141729">
    <property type="entry name" value="FimD N-terminal domain-like"/>
    <property type="match status" value="1"/>
</dbReference>
<dbReference type="PANTHER" id="PTHR30451:SF8">
    <property type="entry name" value="FIMBRIAL USHER PROTEIN"/>
    <property type="match status" value="1"/>
</dbReference>
<organism evidence="11 12">
    <name type="scientific">Erwinia tasmaniensis (strain DSM 17950 / CFBP 7177 / CIP 109463 / NCPPB 4357 / Et1/99)</name>
    <dbReference type="NCBI Taxonomy" id="465817"/>
    <lineage>
        <taxon>Bacteria</taxon>
        <taxon>Pseudomonadati</taxon>
        <taxon>Pseudomonadota</taxon>
        <taxon>Gammaproteobacteria</taxon>
        <taxon>Enterobacterales</taxon>
        <taxon>Erwiniaceae</taxon>
        <taxon>Erwinia</taxon>
    </lineage>
</organism>
<dbReference type="Pfam" id="PF13954">
    <property type="entry name" value="PapC_N"/>
    <property type="match status" value="1"/>
</dbReference>
<evidence type="ECO:0000259" key="10">
    <source>
        <dbReference type="Pfam" id="PF13954"/>
    </source>
</evidence>
<dbReference type="InterPro" id="IPR025885">
    <property type="entry name" value="PapC_N"/>
</dbReference>